<feature type="compositionally biased region" description="Basic and acidic residues" evidence="6">
    <location>
        <begin position="119"/>
        <end position="128"/>
    </location>
</feature>
<dbReference type="InterPro" id="IPR051798">
    <property type="entry name" value="Class-II_PLP-Dep_Aminotrans"/>
</dbReference>
<keyword evidence="3" id="KW-0663">Pyridoxal phosphate</keyword>
<comment type="cofactor">
    <cofactor evidence="1">
        <name>pyridoxal 5'-phosphate</name>
        <dbReference type="ChEBI" id="CHEBI:597326"/>
    </cofactor>
</comment>
<dbReference type="InterPro" id="IPR004839">
    <property type="entry name" value="Aminotransferase_I/II_large"/>
</dbReference>
<dbReference type="GO" id="GO:0030170">
    <property type="term" value="F:pyridoxal phosphate binding"/>
    <property type="evidence" value="ECO:0007669"/>
    <property type="project" value="InterPro"/>
</dbReference>
<evidence type="ECO:0000256" key="6">
    <source>
        <dbReference type="SAM" id="MobiDB-lite"/>
    </source>
</evidence>
<feature type="region of interest" description="Disordered" evidence="6">
    <location>
        <begin position="21"/>
        <end position="41"/>
    </location>
</feature>
<evidence type="ECO:0000256" key="4">
    <source>
        <dbReference type="ARBA" id="ARBA00023239"/>
    </source>
</evidence>
<dbReference type="AlphaFoldDB" id="A0A4D9CS49"/>
<feature type="compositionally biased region" description="Basic and acidic residues" evidence="6">
    <location>
        <begin position="79"/>
        <end position="94"/>
    </location>
</feature>
<feature type="region of interest" description="Disordered" evidence="6">
    <location>
        <begin position="78"/>
        <end position="131"/>
    </location>
</feature>
<accession>A0A4D9CS49</accession>
<organism evidence="8 9">
    <name type="scientific">Nannochloropsis salina CCMP1776</name>
    <dbReference type="NCBI Taxonomy" id="1027361"/>
    <lineage>
        <taxon>Eukaryota</taxon>
        <taxon>Sar</taxon>
        <taxon>Stramenopiles</taxon>
        <taxon>Ochrophyta</taxon>
        <taxon>Eustigmatophyceae</taxon>
        <taxon>Eustigmatales</taxon>
        <taxon>Monodopsidaceae</taxon>
        <taxon>Microchloropsis</taxon>
        <taxon>Microchloropsis salina</taxon>
    </lineage>
</organism>
<evidence type="ECO:0000256" key="1">
    <source>
        <dbReference type="ARBA" id="ARBA00001933"/>
    </source>
</evidence>
<dbReference type="PANTHER" id="PTHR43525">
    <property type="entry name" value="PROTEIN MALY"/>
    <property type="match status" value="1"/>
</dbReference>
<feature type="domain" description="Aminotransferase class I/classII large" evidence="7">
    <location>
        <begin position="173"/>
        <end position="265"/>
    </location>
</feature>
<name>A0A4D9CS49_9STRA</name>
<dbReference type="OrthoDB" id="7042322at2759"/>
<evidence type="ECO:0000259" key="7">
    <source>
        <dbReference type="Pfam" id="PF00155"/>
    </source>
</evidence>
<evidence type="ECO:0000256" key="2">
    <source>
        <dbReference type="ARBA" id="ARBA00012224"/>
    </source>
</evidence>
<dbReference type="EMBL" id="SDOX01000148">
    <property type="protein sequence ID" value="TFJ80897.1"/>
    <property type="molecule type" value="Genomic_DNA"/>
</dbReference>
<evidence type="ECO:0000256" key="3">
    <source>
        <dbReference type="ARBA" id="ARBA00022898"/>
    </source>
</evidence>
<dbReference type="Pfam" id="PF00155">
    <property type="entry name" value="Aminotran_1_2"/>
    <property type="match status" value="1"/>
</dbReference>
<dbReference type="SUPFAM" id="SSF53383">
    <property type="entry name" value="PLP-dependent transferases"/>
    <property type="match status" value="1"/>
</dbReference>
<dbReference type="PANTHER" id="PTHR43525:SF1">
    <property type="entry name" value="PROTEIN MALY"/>
    <property type="match status" value="1"/>
</dbReference>
<dbReference type="EC" id="4.4.1.13" evidence="2"/>
<keyword evidence="4" id="KW-0456">Lyase</keyword>
<sequence>MRSLNCLYRLTGRLCSAWSSDASIGPTLPPSSSPSSPRALLPCPHGPAFDASTEASVANKALLAKVLVRRGNWALAQHEMGRGREGEREEEREGLGMSASLSMTGSGSVLRGSEGGQEGGRDGGRDGGRGQMVDTLGHFQRATVLSPTSYKAWYAWAAANHAMAEVEGRQERTELGELGDFCKRHDLVLLSDEIYHDLILEPDRTPHVPIAALGDADLMKRTIILHAASKTYNVPGLSCAYAVIPDLELRTRFKRAARGFVTDFHVLQCTTYASKAFRCV</sequence>
<reference evidence="8 9" key="1">
    <citation type="submission" date="2019-01" db="EMBL/GenBank/DDBJ databases">
        <title>Nuclear Genome Assembly of the Microalgal Biofuel strain Nannochloropsis salina CCMP1776.</title>
        <authorList>
            <person name="Hovde B."/>
        </authorList>
    </citation>
    <scope>NUCLEOTIDE SEQUENCE [LARGE SCALE GENOMIC DNA]</scope>
    <source>
        <strain evidence="8 9">CCMP1776</strain>
    </source>
</reference>
<dbReference type="Proteomes" id="UP000355283">
    <property type="component" value="Unassembled WGS sequence"/>
</dbReference>
<comment type="caution">
    <text evidence="8">The sequence shown here is derived from an EMBL/GenBank/DDBJ whole genome shotgun (WGS) entry which is preliminary data.</text>
</comment>
<evidence type="ECO:0000313" key="9">
    <source>
        <dbReference type="Proteomes" id="UP000355283"/>
    </source>
</evidence>
<evidence type="ECO:0000256" key="5">
    <source>
        <dbReference type="ARBA" id="ARBA00037974"/>
    </source>
</evidence>
<gene>
    <name evidence="8" type="ORF">NSK_007768</name>
</gene>
<proteinExistence type="inferred from homology"/>
<comment type="similarity">
    <text evidence="5">Belongs to the class-II pyridoxal-phosphate-dependent aminotransferase family. MalY/PatB cystathionine beta-lyase subfamily.</text>
</comment>
<keyword evidence="9" id="KW-1185">Reference proteome</keyword>
<dbReference type="InterPro" id="IPR015424">
    <property type="entry name" value="PyrdxlP-dep_Trfase"/>
</dbReference>
<dbReference type="InterPro" id="IPR015421">
    <property type="entry name" value="PyrdxlP-dep_Trfase_major"/>
</dbReference>
<evidence type="ECO:0000313" key="8">
    <source>
        <dbReference type="EMBL" id="TFJ80897.1"/>
    </source>
</evidence>
<dbReference type="GO" id="GO:0047804">
    <property type="term" value="F:cysteine-S-conjugate beta-lyase activity"/>
    <property type="evidence" value="ECO:0007669"/>
    <property type="project" value="UniProtKB-EC"/>
</dbReference>
<protein>
    <recommendedName>
        <fullName evidence="2">cysteine-S-conjugate beta-lyase</fullName>
        <ecNumber evidence="2">4.4.1.13</ecNumber>
    </recommendedName>
</protein>
<dbReference type="Gene3D" id="3.40.640.10">
    <property type="entry name" value="Type I PLP-dependent aspartate aminotransferase-like (Major domain)"/>
    <property type="match status" value="1"/>
</dbReference>